<protein>
    <submittedName>
        <fullName evidence="1">Uncharacterized protein</fullName>
    </submittedName>
</protein>
<proteinExistence type="predicted"/>
<accession>A0AAD4LTN6</accession>
<dbReference type="AlphaFoldDB" id="A0AAD4LTN6"/>
<sequence>MTLPSAMNPTLQHTIPTVKEVLLHCGMKTLYKQLSAYLGAWVQDHLMIESVMPTGLDCKMCRGTGATKADVELFRLVQTMHWLCNFFAGVTIAPEIIITDLAHLHVGPGNEGLLSPDCLIKICSSLPDLHPSGGPLQLSGTPSLIFMCLTIGMGNGSGSKHLIPPQMITQNDLTTRHTPSPSTVPLMTQTIHCGPLQLTGPRLASLPSPNTPPLQQCA</sequence>
<dbReference type="Proteomes" id="UP001203297">
    <property type="component" value="Unassembled WGS sequence"/>
</dbReference>
<name>A0AAD4LTN6_9AGAM</name>
<gene>
    <name evidence="1" type="ORF">B0F90DRAFT_1672137</name>
</gene>
<comment type="caution">
    <text evidence="1">The sequence shown here is derived from an EMBL/GenBank/DDBJ whole genome shotgun (WGS) entry which is preliminary data.</text>
</comment>
<keyword evidence="2" id="KW-1185">Reference proteome</keyword>
<organism evidence="1 2">
    <name type="scientific">Multifurca ochricompacta</name>
    <dbReference type="NCBI Taxonomy" id="376703"/>
    <lineage>
        <taxon>Eukaryota</taxon>
        <taxon>Fungi</taxon>
        <taxon>Dikarya</taxon>
        <taxon>Basidiomycota</taxon>
        <taxon>Agaricomycotina</taxon>
        <taxon>Agaricomycetes</taxon>
        <taxon>Russulales</taxon>
        <taxon>Russulaceae</taxon>
        <taxon>Multifurca</taxon>
    </lineage>
</organism>
<dbReference type="EMBL" id="WTXG01000250">
    <property type="protein sequence ID" value="KAI0290106.1"/>
    <property type="molecule type" value="Genomic_DNA"/>
</dbReference>
<evidence type="ECO:0000313" key="2">
    <source>
        <dbReference type="Proteomes" id="UP001203297"/>
    </source>
</evidence>
<reference evidence="1" key="1">
    <citation type="journal article" date="2022" name="New Phytol.">
        <title>Evolutionary transition to the ectomycorrhizal habit in the genomes of a hyperdiverse lineage of mushroom-forming fungi.</title>
        <authorList>
            <person name="Looney B."/>
            <person name="Miyauchi S."/>
            <person name="Morin E."/>
            <person name="Drula E."/>
            <person name="Courty P.E."/>
            <person name="Kohler A."/>
            <person name="Kuo A."/>
            <person name="LaButti K."/>
            <person name="Pangilinan J."/>
            <person name="Lipzen A."/>
            <person name="Riley R."/>
            <person name="Andreopoulos W."/>
            <person name="He G."/>
            <person name="Johnson J."/>
            <person name="Nolan M."/>
            <person name="Tritt A."/>
            <person name="Barry K.W."/>
            <person name="Grigoriev I.V."/>
            <person name="Nagy L.G."/>
            <person name="Hibbett D."/>
            <person name="Henrissat B."/>
            <person name="Matheny P.B."/>
            <person name="Labbe J."/>
            <person name="Martin F.M."/>
        </authorList>
    </citation>
    <scope>NUCLEOTIDE SEQUENCE</scope>
    <source>
        <strain evidence="1">BPL690</strain>
    </source>
</reference>
<evidence type="ECO:0000313" key="1">
    <source>
        <dbReference type="EMBL" id="KAI0290106.1"/>
    </source>
</evidence>